<dbReference type="FunFam" id="1.20.1270.10:FF:000028">
    <property type="entry name" value="Heat shock 70 kDa protein"/>
    <property type="match status" value="1"/>
</dbReference>
<evidence type="ECO:0000256" key="2">
    <source>
        <dbReference type="ARBA" id="ARBA00022741"/>
    </source>
</evidence>
<dbReference type="EMBL" id="LT934116">
    <property type="protein sequence ID" value="VAH81627.1"/>
    <property type="molecule type" value="Genomic_DNA"/>
</dbReference>
<accession>A0A9R1QQQ4</accession>
<dbReference type="InterPro" id="IPR029048">
    <property type="entry name" value="HSP70_C_sf"/>
</dbReference>
<evidence type="ECO:0000256" key="3">
    <source>
        <dbReference type="ARBA" id="ARBA00022840"/>
    </source>
</evidence>
<dbReference type="Gramene" id="TRITD3Bv1G202470.3">
    <property type="protein sequence ID" value="TRITD3Bv1G202470.3"/>
    <property type="gene ID" value="TRITD3Bv1G202470"/>
</dbReference>
<dbReference type="GO" id="GO:0140662">
    <property type="term" value="F:ATP-dependent protein folding chaperone"/>
    <property type="evidence" value="ECO:0007669"/>
    <property type="project" value="InterPro"/>
</dbReference>
<feature type="coiled-coil region" evidence="4">
    <location>
        <begin position="143"/>
        <end position="173"/>
    </location>
</feature>
<dbReference type="GO" id="GO:0005524">
    <property type="term" value="F:ATP binding"/>
    <property type="evidence" value="ECO:0007669"/>
    <property type="project" value="UniProtKB-KW"/>
</dbReference>
<evidence type="ECO:0000256" key="1">
    <source>
        <dbReference type="ARBA" id="ARBA00007381"/>
    </source>
</evidence>
<feature type="region of interest" description="Disordered" evidence="5">
    <location>
        <begin position="253"/>
        <end position="277"/>
    </location>
</feature>
<comment type="similarity">
    <text evidence="1">Belongs to the heat shock protein 70 family.</text>
</comment>
<dbReference type="Gene3D" id="3.30.420.40">
    <property type="match status" value="1"/>
</dbReference>
<dbReference type="InterPro" id="IPR043129">
    <property type="entry name" value="ATPase_NBD"/>
</dbReference>
<dbReference type="FunFam" id="3.30.420.40:FF:000028">
    <property type="entry name" value="heat shock 70 kDa protein-like"/>
    <property type="match status" value="1"/>
</dbReference>
<dbReference type="Gene3D" id="1.20.1270.10">
    <property type="match status" value="1"/>
</dbReference>
<dbReference type="Proteomes" id="UP000324705">
    <property type="component" value="Chromosome 3B"/>
</dbReference>
<dbReference type="Pfam" id="PF00012">
    <property type="entry name" value="HSP70"/>
    <property type="match status" value="1"/>
</dbReference>
<keyword evidence="4" id="KW-0175">Coiled coil</keyword>
<evidence type="ECO:0000313" key="7">
    <source>
        <dbReference type="Proteomes" id="UP000324705"/>
    </source>
</evidence>
<dbReference type="PANTHER" id="PTHR19375">
    <property type="entry name" value="HEAT SHOCK PROTEIN 70KDA"/>
    <property type="match status" value="1"/>
</dbReference>
<evidence type="ECO:0000313" key="6">
    <source>
        <dbReference type="EMBL" id="VAH81627.1"/>
    </source>
</evidence>
<evidence type="ECO:0000256" key="5">
    <source>
        <dbReference type="SAM" id="MobiDB-lite"/>
    </source>
</evidence>
<dbReference type="InterPro" id="IPR013126">
    <property type="entry name" value="Hsp_70_fam"/>
</dbReference>
<dbReference type="FunFam" id="3.90.640.10:FF:000002">
    <property type="entry name" value="Heat shock 70 kDa"/>
    <property type="match status" value="1"/>
</dbReference>
<dbReference type="AlphaFoldDB" id="A0A9R1QQQ4"/>
<dbReference type="PRINTS" id="PR00301">
    <property type="entry name" value="HEATSHOCK70"/>
</dbReference>
<dbReference type="SUPFAM" id="SSF100934">
    <property type="entry name" value="Heat shock protein 70kD (HSP70), C-terminal subdomain"/>
    <property type="match status" value="1"/>
</dbReference>
<name>A0A9R1QQQ4_TRITD</name>
<gene>
    <name evidence="6" type="ORF">TRITD_3Bv1G202470</name>
</gene>
<proteinExistence type="inferred from homology"/>
<dbReference type="SUPFAM" id="SSF53067">
    <property type="entry name" value="Actin-like ATPase domain"/>
    <property type="match status" value="1"/>
</dbReference>
<dbReference type="PROSITE" id="PS00297">
    <property type="entry name" value="HSP70_1"/>
    <property type="match status" value="1"/>
</dbReference>
<keyword evidence="2" id="KW-0547">Nucleotide-binding</keyword>
<dbReference type="InterPro" id="IPR018181">
    <property type="entry name" value="Heat_shock_70_CS"/>
</dbReference>
<keyword evidence="3" id="KW-0067">ATP-binding</keyword>
<protein>
    <submittedName>
        <fullName evidence="6">Uncharacterized protein</fullName>
    </submittedName>
</protein>
<organism evidence="6 7">
    <name type="scientific">Triticum turgidum subsp. durum</name>
    <name type="common">Durum wheat</name>
    <name type="synonym">Triticum durum</name>
    <dbReference type="NCBI Taxonomy" id="4567"/>
    <lineage>
        <taxon>Eukaryota</taxon>
        <taxon>Viridiplantae</taxon>
        <taxon>Streptophyta</taxon>
        <taxon>Embryophyta</taxon>
        <taxon>Tracheophyta</taxon>
        <taxon>Spermatophyta</taxon>
        <taxon>Magnoliopsida</taxon>
        <taxon>Liliopsida</taxon>
        <taxon>Poales</taxon>
        <taxon>Poaceae</taxon>
        <taxon>BOP clade</taxon>
        <taxon>Pooideae</taxon>
        <taxon>Triticodae</taxon>
        <taxon>Triticeae</taxon>
        <taxon>Triticinae</taxon>
        <taxon>Triticum</taxon>
    </lineage>
</organism>
<sequence length="277" mass="30473">MAKGGEGPAIGIDLGTTYSCVGVWQHDRVEIIANDQGNRTTAGDTHLGGEDFDNRMVNHFVQEFKRKHKKDISGNPRALRRLRTACERAKRTLSSTAQTTIEIDSLYEGVDFYSTITRARFEEKTAGVKNKITITNDKGRLSKEDIEKMVQEAERYKAEDEELKKKVEAKNALENYAYNMRNTVKDDKIASKLPADDKKKIEDAIDGAISWLDTNQLAEADEFEDKMKELEGVCNPIIAKMYQGAGADMGGMGGAAGMDEDAPAGGSGAGPKIEEVD</sequence>
<dbReference type="Gene3D" id="3.90.640.10">
    <property type="entry name" value="Actin, Chain A, domain 4"/>
    <property type="match status" value="1"/>
</dbReference>
<evidence type="ECO:0000256" key="4">
    <source>
        <dbReference type="SAM" id="Coils"/>
    </source>
</evidence>
<reference evidence="6 7" key="1">
    <citation type="submission" date="2017-09" db="EMBL/GenBank/DDBJ databases">
        <authorList>
            <consortium name="International Durum Wheat Genome Sequencing Consortium (IDWGSC)"/>
            <person name="Milanesi L."/>
        </authorList>
    </citation>
    <scope>NUCLEOTIDE SEQUENCE [LARGE SCALE GENOMIC DNA]</scope>
    <source>
        <strain evidence="7">cv. Svevo</strain>
    </source>
</reference>
<keyword evidence="7" id="KW-1185">Reference proteome</keyword>